<dbReference type="Pfam" id="PF02171">
    <property type="entry name" value="Piwi"/>
    <property type="match status" value="1"/>
</dbReference>
<evidence type="ECO:0000313" key="2">
    <source>
        <dbReference type="EMBL" id="KXB05670.1"/>
    </source>
</evidence>
<keyword evidence="3" id="KW-1185">Reference proteome</keyword>
<dbReference type="EMBL" id="LHYC01000005">
    <property type="protein sequence ID" value="KXB05670.1"/>
    <property type="molecule type" value="Genomic_DNA"/>
</dbReference>
<feature type="domain" description="Piwi" evidence="1">
    <location>
        <begin position="134"/>
        <end position="430"/>
    </location>
</feature>
<accession>A0A133VGV7</accession>
<dbReference type="Gene3D" id="3.40.50.2300">
    <property type="match status" value="1"/>
</dbReference>
<dbReference type="PROSITE" id="PS50822">
    <property type="entry name" value="PIWI"/>
    <property type="match status" value="1"/>
</dbReference>
<dbReference type="GO" id="GO:0003676">
    <property type="term" value="F:nucleic acid binding"/>
    <property type="evidence" value="ECO:0007669"/>
    <property type="project" value="InterPro"/>
</dbReference>
<proteinExistence type="predicted"/>
<reference evidence="2 3" key="1">
    <citation type="journal article" date="2016" name="Sci. Rep.">
        <title>Metabolic traits of an uncultured archaeal lineage -MSBL1- from brine pools of the Red Sea.</title>
        <authorList>
            <person name="Mwirichia R."/>
            <person name="Alam I."/>
            <person name="Rashid M."/>
            <person name="Vinu M."/>
            <person name="Ba-Alawi W."/>
            <person name="Anthony Kamau A."/>
            <person name="Kamanda Ngugi D."/>
            <person name="Goker M."/>
            <person name="Klenk H.P."/>
            <person name="Bajic V."/>
            <person name="Stingl U."/>
        </authorList>
    </citation>
    <scope>NUCLEOTIDE SEQUENCE [LARGE SCALE GENOMIC DNA]</scope>
    <source>
        <strain evidence="2">SCGC-AAA382A03</strain>
    </source>
</reference>
<gene>
    <name evidence="2" type="ORF">AKJ49_00340</name>
</gene>
<evidence type="ECO:0000313" key="3">
    <source>
        <dbReference type="Proteomes" id="UP000070549"/>
    </source>
</evidence>
<dbReference type="InterPro" id="IPR012337">
    <property type="entry name" value="RNaseH-like_sf"/>
</dbReference>
<dbReference type="AlphaFoldDB" id="A0A133VGV7"/>
<dbReference type="SMART" id="SM00950">
    <property type="entry name" value="Piwi"/>
    <property type="match status" value="1"/>
</dbReference>
<evidence type="ECO:0000259" key="1">
    <source>
        <dbReference type="PROSITE" id="PS50822"/>
    </source>
</evidence>
<comment type="caution">
    <text evidence="2">The sequence shown here is derived from an EMBL/GenBank/DDBJ whole genome shotgun (WGS) entry which is preliminary data.</text>
</comment>
<dbReference type="Gene3D" id="3.30.420.10">
    <property type="entry name" value="Ribonuclease H-like superfamily/Ribonuclease H"/>
    <property type="match status" value="1"/>
</dbReference>
<organism evidence="2 3">
    <name type="scientific">candidate division MSBL1 archaeon SCGC-AAA382A03</name>
    <dbReference type="NCBI Taxonomy" id="1698278"/>
    <lineage>
        <taxon>Archaea</taxon>
        <taxon>Methanobacteriati</taxon>
        <taxon>Methanobacteriota</taxon>
        <taxon>candidate division MSBL1</taxon>
    </lineage>
</organism>
<sequence>MTIGRIIQGCNFKEPELSFDYQDDTQVAKDPMSGLGLRRDVKGLGPYDQDVRTLQDIKVAVVYPDDMENIERIQNFLKSNINPYPGFEKVFKLPINFKEISMGVSFAELKNEDVDYNEIKDNIQRDILSENFDVALVVIPYTPKSKKWTPYYRLKAKLIQSFGLPSQMITYSTLRKRKKYLKWDLINLALGIYCKAGGKPWALKREESEFVESKCILGVRSSQKIPSRIGDKPRYVGFITLFEKEGAMFYVRGLPSFADWKKYVSKLEEEVSLMVEEYIKERSTPRALSIHMAKRVSEEEEESVQNALSDYEEIDYALARITEDLPFRIFDTDEKNYCVERGSCIQLSSKTSLLATTGKVGKYRGIGTPKPLQVSLASKREDSNFDPMSISRQVFRLTATHWRGINKNIRLPITLDYSQEMARLVSSMFSEEWEETMEERFNEISDTAWFI</sequence>
<protein>
    <recommendedName>
        <fullName evidence="1">Piwi domain-containing protein</fullName>
    </recommendedName>
</protein>
<dbReference type="InterPro" id="IPR003165">
    <property type="entry name" value="Piwi"/>
</dbReference>
<name>A0A133VGV7_9EURY</name>
<dbReference type="Proteomes" id="UP000070549">
    <property type="component" value="Unassembled WGS sequence"/>
</dbReference>
<dbReference type="InterPro" id="IPR036397">
    <property type="entry name" value="RNaseH_sf"/>
</dbReference>
<dbReference type="SUPFAM" id="SSF53098">
    <property type="entry name" value="Ribonuclease H-like"/>
    <property type="match status" value="1"/>
</dbReference>